<feature type="signal peptide" evidence="1">
    <location>
        <begin position="1"/>
        <end position="24"/>
    </location>
</feature>
<evidence type="ECO:0008006" key="4">
    <source>
        <dbReference type="Google" id="ProtNLM"/>
    </source>
</evidence>
<proteinExistence type="predicted"/>
<evidence type="ECO:0000313" key="2">
    <source>
        <dbReference type="EMBL" id="STO97687.1"/>
    </source>
</evidence>
<keyword evidence="1" id="KW-0732">Signal</keyword>
<accession>A0A377J5B8</accession>
<dbReference type="Proteomes" id="UP000254841">
    <property type="component" value="Unassembled WGS sequence"/>
</dbReference>
<dbReference type="AlphaFoldDB" id="A0A377J5B8"/>
<protein>
    <recommendedName>
        <fullName evidence="4">Autotransporter domain-containing protein</fullName>
    </recommendedName>
</protein>
<evidence type="ECO:0000256" key="1">
    <source>
        <dbReference type="SAM" id="SignalP"/>
    </source>
</evidence>
<dbReference type="OrthoDB" id="5329579at2"/>
<organism evidence="2 3">
    <name type="scientific">Helicobacter canis</name>
    <dbReference type="NCBI Taxonomy" id="29419"/>
    <lineage>
        <taxon>Bacteria</taxon>
        <taxon>Pseudomonadati</taxon>
        <taxon>Campylobacterota</taxon>
        <taxon>Epsilonproteobacteria</taxon>
        <taxon>Campylobacterales</taxon>
        <taxon>Helicobacteraceae</taxon>
        <taxon>Helicobacter</taxon>
    </lineage>
</organism>
<feature type="chain" id="PRO_5016911674" description="Autotransporter domain-containing protein" evidence="1">
    <location>
        <begin position="25"/>
        <end position="332"/>
    </location>
</feature>
<reference evidence="2 3" key="1">
    <citation type="submission" date="2018-06" db="EMBL/GenBank/DDBJ databases">
        <authorList>
            <consortium name="Pathogen Informatics"/>
            <person name="Doyle S."/>
        </authorList>
    </citation>
    <scope>NUCLEOTIDE SEQUENCE [LARGE SCALE GENOMIC DNA]</scope>
    <source>
        <strain evidence="2 3">NCTC12410</strain>
    </source>
</reference>
<dbReference type="EMBL" id="UGHV01000001">
    <property type="protein sequence ID" value="STO97687.1"/>
    <property type="molecule type" value="Genomic_DNA"/>
</dbReference>
<name>A0A377J5B8_9HELI</name>
<evidence type="ECO:0000313" key="3">
    <source>
        <dbReference type="Proteomes" id="UP000254841"/>
    </source>
</evidence>
<sequence>MRIFTTMFKRAACVLCCLCALAYARSTPTPTAQALTASKQDPLGQSATTLLPTMTPESNLTQNSFFTHRYTTRFDKPNEIKVMGLYGESSVNAAASRYSGGAIAYDGIIDRYPLGAFVGYAYGQSLSPALASTQLLTLGIFSDVFIENHHIQAFAAQGFQASYTNKSEQSLASRLDDWIFASSTNALLSYGYVFVLGSSSFLETYARYNLHALFPISSQGSVMSPYMLRTNIDLGVLFTQFLGRHITLSLAPAFRQDVGVIGVDRLARPLVASPNGELIIALPDSKYHSYGLLSLGLEWRATQTCTIALKAHGIYTNSAYLYSGNLGVRILF</sequence>
<dbReference type="RefSeq" id="WP_115011908.1">
    <property type="nucleotide sequence ID" value="NZ_UGHV01000001.1"/>
</dbReference>
<gene>
    <name evidence="2" type="ORF">NCTC12410_01522</name>
</gene>